<comment type="caution">
    <text evidence="2">The sequence shown here is derived from an EMBL/GenBank/DDBJ whole genome shotgun (WGS) entry which is preliminary data.</text>
</comment>
<feature type="compositionally biased region" description="Polar residues" evidence="1">
    <location>
        <begin position="258"/>
        <end position="273"/>
    </location>
</feature>
<feature type="region of interest" description="Disordered" evidence="1">
    <location>
        <begin position="258"/>
        <end position="396"/>
    </location>
</feature>
<dbReference type="AlphaFoldDB" id="A0A3N4QAZ3"/>
<evidence type="ECO:0000256" key="1">
    <source>
        <dbReference type="SAM" id="MobiDB-lite"/>
    </source>
</evidence>
<accession>A0A3N4QAZ3</accession>
<protein>
    <submittedName>
        <fullName evidence="2">Uncharacterized protein</fullName>
    </submittedName>
</protein>
<feature type="compositionally biased region" description="Polar residues" evidence="1">
    <location>
        <begin position="326"/>
        <end position="343"/>
    </location>
</feature>
<proteinExistence type="predicted"/>
<dbReference type="RefSeq" id="WP_123845676.1">
    <property type="nucleotide sequence ID" value="NZ_RPDH01000001.1"/>
</dbReference>
<gene>
    <name evidence="2" type="ORF">EGT74_06415</name>
</gene>
<evidence type="ECO:0000313" key="3">
    <source>
        <dbReference type="Proteomes" id="UP000278351"/>
    </source>
</evidence>
<keyword evidence="3" id="KW-1185">Reference proteome</keyword>
<sequence>METIIEQNKKNLNQLTQNTLPDLGFKNVFDKQLVERLPAAFENGLRAFSMACKSTDKEPVTHIITFERKNDKSDFYVQRIASTLEMQDGKKSTHIFDIYNRYSYNRTQMENLLKGRWVRKLWKSQKTGKLLPYWMRLDFNKLNDQKTGFEIERIFESQKKIDYAADFSRIPLGNKSQAEKEALMRDVANGNNPFTYVWIDNLETGKRESVGVYLLATPNEEERIIGIDKDGKERKVMIDELSIIDNKNWLEDAIAAEQSNQQQPLAAQNSVGADNSHPGDEQGFDELPFDPDVILDQYPVPGENNLNGSTIGTVAEPSVQIPPPVTEQTSHVSNGQNQESVGKNENIEAGKNSVSNSVKPEQADNQQNKHRKGTDLADMVSQGPDNKNPKRTGKGK</sequence>
<reference evidence="2 3" key="1">
    <citation type="submission" date="2018-11" db="EMBL/GenBank/DDBJ databases">
        <title>Chitinophaga lutea sp.nov., isolate from arsenic contaminated soil.</title>
        <authorList>
            <person name="Zong Y."/>
        </authorList>
    </citation>
    <scope>NUCLEOTIDE SEQUENCE [LARGE SCALE GENOMIC DNA]</scope>
    <source>
        <strain evidence="2 3">ZY74</strain>
    </source>
</reference>
<dbReference type="EMBL" id="RPDH01000001">
    <property type="protein sequence ID" value="RPE13160.1"/>
    <property type="molecule type" value="Genomic_DNA"/>
</dbReference>
<feature type="compositionally biased region" description="Polar residues" evidence="1">
    <location>
        <begin position="352"/>
        <end position="366"/>
    </location>
</feature>
<name>A0A3N4QAZ3_9BACT</name>
<organism evidence="2 3">
    <name type="scientific">Chitinophaga lutea</name>
    <dbReference type="NCBI Taxonomy" id="2488634"/>
    <lineage>
        <taxon>Bacteria</taxon>
        <taxon>Pseudomonadati</taxon>
        <taxon>Bacteroidota</taxon>
        <taxon>Chitinophagia</taxon>
        <taxon>Chitinophagales</taxon>
        <taxon>Chitinophagaceae</taxon>
        <taxon>Chitinophaga</taxon>
    </lineage>
</organism>
<evidence type="ECO:0000313" key="2">
    <source>
        <dbReference type="EMBL" id="RPE13160.1"/>
    </source>
</evidence>
<dbReference type="Proteomes" id="UP000278351">
    <property type="component" value="Unassembled WGS sequence"/>
</dbReference>